<comment type="subcellular location">
    <subcellularLocation>
        <location evidence="1">Membrane</location>
        <topology evidence="1">Multi-pass membrane protein</topology>
    </subcellularLocation>
</comment>
<dbReference type="InterPro" id="IPR000210">
    <property type="entry name" value="BTB/POZ_dom"/>
</dbReference>
<evidence type="ECO:0000256" key="4">
    <source>
        <dbReference type="ARBA" id="ARBA00022692"/>
    </source>
</evidence>
<evidence type="ECO:0000256" key="2">
    <source>
        <dbReference type="ARBA" id="ARBA00022448"/>
    </source>
</evidence>
<evidence type="ECO:0000256" key="12">
    <source>
        <dbReference type="SAM" id="Phobius"/>
    </source>
</evidence>
<dbReference type="Gene3D" id="3.30.710.10">
    <property type="entry name" value="Potassium Channel Kv1.1, Chain A"/>
    <property type="match status" value="1"/>
</dbReference>
<feature type="transmembrane region" description="Helical" evidence="12">
    <location>
        <begin position="384"/>
        <end position="405"/>
    </location>
</feature>
<dbReference type="PANTHER" id="PTHR11537">
    <property type="entry name" value="VOLTAGE-GATED POTASSIUM CHANNEL"/>
    <property type="match status" value="1"/>
</dbReference>
<name>A0A7R7UNC2_9ASCI</name>
<dbReference type="FunFam" id="3.30.710.10:FF:000053">
    <property type="entry name" value="potassium voltage-gated channel subfamily A member 4"/>
    <property type="match status" value="1"/>
</dbReference>
<dbReference type="InterPro" id="IPR003968">
    <property type="entry name" value="K_chnl_volt-dep_Kv"/>
</dbReference>
<dbReference type="GO" id="GO:0008076">
    <property type="term" value="C:voltage-gated potassium channel complex"/>
    <property type="evidence" value="ECO:0007669"/>
    <property type="project" value="InterPro"/>
</dbReference>
<reference evidence="14" key="1">
    <citation type="submission" date="2021-01" db="EMBL/GenBank/DDBJ databases">
        <title>Heterologous expression of a Shaker-type potassium channel of Ciona in Xenopus oocytes.</title>
        <authorList>
            <person name="Chiba D."/>
            <person name="Nishino J.M."/>
            <person name="Nishino A.S."/>
        </authorList>
    </citation>
    <scope>NUCLEOTIDE SEQUENCE</scope>
    <source>
        <tissue evidence="14">Hatched larvae</tissue>
    </source>
</reference>
<dbReference type="InterPro" id="IPR003972">
    <property type="entry name" value="K_chnl_volt-dep_Kv1"/>
</dbReference>
<protein>
    <submittedName>
        <fullName evidence="14">Shaker-type potassium channel</fullName>
    </submittedName>
</protein>
<evidence type="ECO:0000256" key="7">
    <source>
        <dbReference type="ARBA" id="ARBA00022958"/>
    </source>
</evidence>
<dbReference type="InterPro" id="IPR005821">
    <property type="entry name" value="Ion_trans_dom"/>
</dbReference>
<dbReference type="PRINTS" id="PR01496">
    <property type="entry name" value="SHAKERCHANEL"/>
</dbReference>
<dbReference type="PRINTS" id="PR00169">
    <property type="entry name" value="KCHANNEL"/>
</dbReference>
<keyword evidence="6" id="KW-0851">Voltage-gated channel</keyword>
<keyword evidence="10 12" id="KW-0472">Membrane</keyword>
<dbReference type="Gene3D" id="1.20.120.350">
    <property type="entry name" value="Voltage-gated potassium channels. Chain C"/>
    <property type="match status" value="1"/>
</dbReference>
<evidence type="ECO:0000256" key="3">
    <source>
        <dbReference type="ARBA" id="ARBA00022538"/>
    </source>
</evidence>
<dbReference type="SUPFAM" id="SSF81324">
    <property type="entry name" value="Voltage-gated potassium channels"/>
    <property type="match status" value="1"/>
</dbReference>
<dbReference type="Gene3D" id="1.10.287.70">
    <property type="match status" value="1"/>
</dbReference>
<dbReference type="GO" id="GO:0001508">
    <property type="term" value="P:action potential"/>
    <property type="evidence" value="ECO:0007669"/>
    <property type="project" value="TreeGrafter"/>
</dbReference>
<dbReference type="SUPFAM" id="SSF54695">
    <property type="entry name" value="POZ domain"/>
    <property type="match status" value="1"/>
</dbReference>
<dbReference type="InterPro" id="IPR027359">
    <property type="entry name" value="Volt_channel_dom_sf"/>
</dbReference>
<evidence type="ECO:0000256" key="10">
    <source>
        <dbReference type="ARBA" id="ARBA00023136"/>
    </source>
</evidence>
<feature type="domain" description="BTB" evidence="13">
    <location>
        <begin position="32"/>
        <end position="132"/>
    </location>
</feature>
<dbReference type="FunFam" id="1.10.287.70:FF:000002">
    <property type="entry name" value="Potassium voltage-gated channel subfamily a member"/>
    <property type="match status" value="1"/>
</dbReference>
<keyword evidence="3" id="KW-0633">Potassium transport</keyword>
<gene>
    <name evidence="14" type="primary">CiKv1b</name>
</gene>
<evidence type="ECO:0000256" key="11">
    <source>
        <dbReference type="ARBA" id="ARBA00023303"/>
    </source>
</evidence>
<evidence type="ECO:0000256" key="9">
    <source>
        <dbReference type="ARBA" id="ARBA00023065"/>
    </source>
</evidence>
<keyword evidence="11 14" id="KW-0407">Ion channel</keyword>
<accession>A0A7R7UNC2</accession>
<dbReference type="SMART" id="SM00225">
    <property type="entry name" value="BTB"/>
    <property type="match status" value="1"/>
</dbReference>
<dbReference type="AlphaFoldDB" id="A0A7R7UNC2"/>
<evidence type="ECO:0000256" key="1">
    <source>
        <dbReference type="ARBA" id="ARBA00004141"/>
    </source>
</evidence>
<evidence type="ECO:0000256" key="8">
    <source>
        <dbReference type="ARBA" id="ARBA00022989"/>
    </source>
</evidence>
<evidence type="ECO:0000259" key="13">
    <source>
        <dbReference type="SMART" id="SM00225"/>
    </source>
</evidence>
<dbReference type="InterPro" id="IPR011333">
    <property type="entry name" value="SKP1/BTB/POZ_sf"/>
</dbReference>
<evidence type="ECO:0000256" key="5">
    <source>
        <dbReference type="ARBA" id="ARBA00022826"/>
    </source>
</evidence>
<dbReference type="Pfam" id="PF02214">
    <property type="entry name" value="BTB_2"/>
    <property type="match status" value="1"/>
</dbReference>
<proteinExistence type="evidence at transcript level"/>
<keyword evidence="9" id="KW-0406">Ion transport</keyword>
<dbReference type="InterPro" id="IPR028325">
    <property type="entry name" value="VG_K_chnl"/>
</dbReference>
<dbReference type="GO" id="GO:0005251">
    <property type="term" value="F:delayed rectifier potassium channel activity"/>
    <property type="evidence" value="ECO:0007669"/>
    <property type="project" value="TreeGrafter"/>
</dbReference>
<organism evidence="14">
    <name type="scientific">Ciona robusta</name>
    <dbReference type="NCBI Taxonomy" id="1774208"/>
    <lineage>
        <taxon>Eukaryota</taxon>
        <taxon>Metazoa</taxon>
        <taxon>Chordata</taxon>
        <taxon>Tunicata</taxon>
        <taxon>Ascidiacea</taxon>
        <taxon>Phlebobranchia</taxon>
        <taxon>Cionidae</taxon>
        <taxon>Ciona</taxon>
    </lineage>
</organism>
<feature type="transmembrane region" description="Helical" evidence="12">
    <location>
        <begin position="425"/>
        <end position="441"/>
    </location>
</feature>
<keyword evidence="4 12" id="KW-0812">Transmembrane</keyword>
<evidence type="ECO:0000256" key="6">
    <source>
        <dbReference type="ARBA" id="ARBA00022882"/>
    </source>
</evidence>
<dbReference type="EMBL" id="LC600710">
    <property type="protein sequence ID" value="BCQ32655.1"/>
    <property type="molecule type" value="mRNA"/>
</dbReference>
<evidence type="ECO:0000313" key="14">
    <source>
        <dbReference type="EMBL" id="BCQ32655.1"/>
    </source>
</evidence>
<dbReference type="Pfam" id="PF00520">
    <property type="entry name" value="Ion_trans"/>
    <property type="match status" value="1"/>
</dbReference>
<keyword evidence="2" id="KW-0813">Transport</keyword>
<sequence length="491" mass="55622">MLLGYSCGHLNNGVDDEEPNYPGNYGACVCCSRVSINVSGQIYETQLRTLEQFPETLLGHADKRRKFYDRIRDQYFFDRNRRAFDAILHYYQSGGRLRRPMDISVDVFADEIKFFQLGTEAMAKYQEIEGYVFDDSEYAKYGNALSPAMYEKKRKKLPKNKYQRTVWLLFEKPESSNPARVVAVMSISVIFLSIICFCLETVPSLQHAWIDKLNASRPMPAAETASEITSSPQWDVTDKKNLIMSNLDPNAINASNPNVTGISSKRWVPHFTQNPFWIIETICICWFTIELSCRFLSCPTKTSFCFDVLNIIDLVAIVPYFVTTASLATATDEAEDTQNSSKGISLAFIRVVRLVRVFRIFKLSRHSTGLQILGQTLKSSFRELGLLLFFVLIGVILFSSAVYFAEIDAQLPEGKQTYFKSIPDAFWWAIVTMTTVGYGDMHPITVAGKMVGSVCALTGILCLALPVPVIVSNFMYFYQRAVANKTRDDMK</sequence>
<dbReference type="GO" id="GO:0051260">
    <property type="term" value="P:protein homooligomerization"/>
    <property type="evidence" value="ECO:0007669"/>
    <property type="project" value="InterPro"/>
</dbReference>
<keyword evidence="5" id="KW-0631">Potassium channel</keyword>
<dbReference type="InterPro" id="IPR003131">
    <property type="entry name" value="T1-type_BTB"/>
</dbReference>
<dbReference type="PRINTS" id="PR01491">
    <property type="entry name" value="KVCHANNEL"/>
</dbReference>
<keyword evidence="7" id="KW-0630">Potassium</keyword>
<dbReference type="PANTHER" id="PTHR11537:SF113">
    <property type="entry name" value="POTASSIUM VOLTAGE-GATED CHANNEL PROTEIN SHAKER"/>
    <property type="match status" value="1"/>
</dbReference>
<keyword evidence="8 12" id="KW-1133">Transmembrane helix</keyword>
<feature type="transmembrane region" description="Helical" evidence="12">
    <location>
        <begin position="453"/>
        <end position="478"/>
    </location>
</feature>